<evidence type="ECO:0000256" key="15">
    <source>
        <dbReference type="HAMAP-Rule" id="MF_00012"/>
    </source>
</evidence>
<evidence type="ECO:0000256" key="13">
    <source>
        <dbReference type="ARBA" id="ARBA00029437"/>
    </source>
</evidence>
<dbReference type="Pfam" id="PF24877">
    <property type="entry name" value="ILV_EDD_C"/>
    <property type="match status" value="1"/>
</dbReference>
<dbReference type="InterPro" id="IPR056740">
    <property type="entry name" value="ILV_EDD_C"/>
</dbReference>
<dbReference type="GO" id="GO:0009097">
    <property type="term" value="P:isoleucine biosynthetic process"/>
    <property type="evidence" value="ECO:0007669"/>
    <property type="project" value="UniProtKB-UniRule"/>
</dbReference>
<organism evidence="19 20">
    <name type="scientific">Lignipirellula cremea</name>
    <dbReference type="NCBI Taxonomy" id="2528010"/>
    <lineage>
        <taxon>Bacteria</taxon>
        <taxon>Pseudomonadati</taxon>
        <taxon>Planctomycetota</taxon>
        <taxon>Planctomycetia</taxon>
        <taxon>Pirellulales</taxon>
        <taxon>Pirellulaceae</taxon>
        <taxon>Lignipirellula</taxon>
    </lineage>
</organism>
<comment type="similarity">
    <text evidence="2 15">Belongs to the IlvD/Edd family.</text>
</comment>
<dbReference type="SUPFAM" id="SSF143975">
    <property type="entry name" value="IlvD/EDD N-terminal domain-like"/>
    <property type="match status" value="1"/>
</dbReference>
<evidence type="ECO:0000256" key="3">
    <source>
        <dbReference type="ARBA" id="ARBA00022605"/>
    </source>
</evidence>
<dbReference type="FunFam" id="3.50.30.80:FF:000001">
    <property type="entry name" value="Dihydroxy-acid dehydratase"/>
    <property type="match status" value="1"/>
</dbReference>
<accession>A0A518E1U4</accession>
<dbReference type="GO" id="GO:0051537">
    <property type="term" value="F:2 iron, 2 sulfur cluster binding"/>
    <property type="evidence" value="ECO:0007669"/>
    <property type="project" value="UniProtKB-UniRule"/>
</dbReference>
<dbReference type="InterPro" id="IPR020558">
    <property type="entry name" value="DiOHA_6PGluconate_deHydtase_CS"/>
</dbReference>
<dbReference type="GO" id="GO:0004160">
    <property type="term" value="F:dihydroxy-acid dehydratase activity"/>
    <property type="evidence" value="ECO:0007669"/>
    <property type="project" value="UniProtKB-UniRule"/>
</dbReference>
<feature type="binding site" description="via carbamate group" evidence="15">
    <location>
        <position position="127"/>
    </location>
    <ligand>
        <name>Mg(2+)</name>
        <dbReference type="ChEBI" id="CHEBI:18420"/>
    </ligand>
</feature>
<feature type="active site" description="Proton acceptor" evidence="15">
    <location>
        <position position="474"/>
    </location>
</feature>
<feature type="domain" description="Dihydroxy-acid/6-phosphogluconate dehydratase C-terminal" evidence="18">
    <location>
        <begin position="366"/>
        <end position="555"/>
    </location>
</feature>
<sequence length="559" mass="59719">MTDNLNKYSQRITQPKSQGASQAMLYGTGMSEEDMNKAQVGIASVWYEGNTCNMHLLDLAEKVKQGVVEADLVGMRFNTIGVSDGISMGTEGMSFSLQSRDLIADSIETIMGGQWYDALIALPGCDKNMPGCVMAMGRLNRPSLMVYGGTIKPGTLNGEPLDIVSAFQCYGQFLAGSIDESTRKEIVKRSCPGAGACGGMYTANTMSSAIEALGMSLPYSSSTPAVDPLKSEECHRAGAAIRLLMERDIKPRDIMTRAAFENAMIVVMALGGSTNAVLHLIAMARSVDVPLTIDDFQAVSDRVPYIGDLKPSGRYVEEDLHNVGGTPAVMKYLLEEGYLNGETLTCTGFTLAENLESAAPLSVGQKVVHTVQQPIKPKGHITILKGNLAPEGAVAKITGKEGLFFSGPAKVFDSEEDMLHALEEKQIEKGDVIIIRYEGPKGGPGMPEMLTPTSAIMGAGLGADVALLTDGRFSGGSHGFIVGHITPEAQEGGPLALVQTGDKITIDADNRRLDVDLTDEELADRKKSWLAPPYKAIRGTLYKYIKTVKSASEGCVTDE</sequence>
<keyword evidence="9 15" id="KW-0456">Lyase</keyword>
<comment type="subunit">
    <text evidence="15">Homodimer.</text>
</comment>
<evidence type="ECO:0000256" key="8">
    <source>
        <dbReference type="ARBA" id="ARBA00023014"/>
    </source>
</evidence>
<reference evidence="19 20" key="1">
    <citation type="submission" date="2019-02" db="EMBL/GenBank/DDBJ databases">
        <title>Deep-cultivation of Planctomycetes and their phenomic and genomic characterization uncovers novel biology.</title>
        <authorList>
            <person name="Wiegand S."/>
            <person name="Jogler M."/>
            <person name="Boedeker C."/>
            <person name="Pinto D."/>
            <person name="Vollmers J."/>
            <person name="Rivas-Marin E."/>
            <person name="Kohn T."/>
            <person name="Peeters S.H."/>
            <person name="Heuer A."/>
            <person name="Rast P."/>
            <person name="Oberbeckmann S."/>
            <person name="Bunk B."/>
            <person name="Jeske O."/>
            <person name="Meyerdierks A."/>
            <person name="Storesund J.E."/>
            <person name="Kallscheuer N."/>
            <person name="Luecker S."/>
            <person name="Lage O.M."/>
            <person name="Pohl T."/>
            <person name="Merkel B.J."/>
            <person name="Hornburger P."/>
            <person name="Mueller R.-W."/>
            <person name="Bruemmer F."/>
            <person name="Labrenz M."/>
            <person name="Spormann A.M."/>
            <person name="Op den Camp H."/>
            <person name="Overmann J."/>
            <person name="Amann R."/>
            <person name="Jetten M.S.M."/>
            <person name="Mascher T."/>
            <person name="Medema M.H."/>
            <person name="Devos D.P."/>
            <person name="Kaster A.-K."/>
            <person name="Ovreas L."/>
            <person name="Rohde M."/>
            <person name="Galperin M.Y."/>
            <person name="Jogler C."/>
        </authorList>
    </citation>
    <scope>NUCLEOTIDE SEQUENCE [LARGE SCALE GENOMIC DNA]</scope>
    <source>
        <strain evidence="19 20">Pla85_3_4</strain>
    </source>
</reference>
<dbReference type="Pfam" id="PF00920">
    <property type="entry name" value="ILVD_EDD_N"/>
    <property type="match status" value="1"/>
</dbReference>
<keyword evidence="8 15" id="KW-0411">Iron-sulfur</keyword>
<evidence type="ECO:0000313" key="19">
    <source>
        <dbReference type="EMBL" id="QDU98067.1"/>
    </source>
</evidence>
<dbReference type="OrthoDB" id="9807077at2"/>
<comment type="pathway">
    <text evidence="13 15">Amino-acid biosynthesis; L-isoleucine biosynthesis; L-isoleucine from 2-oxobutanoate: step 3/4.</text>
</comment>
<comment type="cofactor">
    <cofactor evidence="15">
        <name>[2Fe-2S] cluster</name>
        <dbReference type="ChEBI" id="CHEBI:190135"/>
    </cofactor>
    <text evidence="15">Binds 1 [2Fe-2S] cluster per subunit. This cluster acts as a Lewis acid cofactor.</text>
</comment>
<feature type="domain" description="Dihydroxy-acid/6-phosphogluconate dehydratase N-terminal" evidence="17">
    <location>
        <begin position="37"/>
        <end position="354"/>
    </location>
</feature>
<dbReference type="GO" id="GO:0000287">
    <property type="term" value="F:magnesium ion binding"/>
    <property type="evidence" value="ECO:0007669"/>
    <property type="project" value="UniProtKB-UniRule"/>
</dbReference>
<evidence type="ECO:0000256" key="6">
    <source>
        <dbReference type="ARBA" id="ARBA00022842"/>
    </source>
</evidence>
<keyword evidence="7 15" id="KW-0408">Iron</keyword>
<proteinExistence type="inferred from homology"/>
<evidence type="ECO:0000259" key="18">
    <source>
        <dbReference type="Pfam" id="PF24877"/>
    </source>
</evidence>
<dbReference type="InterPro" id="IPR004404">
    <property type="entry name" value="DihydroxyA_deHydtase"/>
</dbReference>
<dbReference type="Proteomes" id="UP000317648">
    <property type="component" value="Chromosome"/>
</dbReference>
<dbReference type="UniPathway" id="UPA00049">
    <property type="reaction ID" value="UER00061"/>
</dbReference>
<comment type="catalytic activity">
    <reaction evidence="11">
        <text>(2R)-2,3-dihydroxy-3-methylbutanoate = 3-methyl-2-oxobutanoate + H2O</text>
        <dbReference type="Rhea" id="RHEA:24809"/>
        <dbReference type="ChEBI" id="CHEBI:11851"/>
        <dbReference type="ChEBI" id="CHEBI:15377"/>
        <dbReference type="ChEBI" id="CHEBI:49072"/>
        <dbReference type="EC" id="4.2.1.9"/>
    </reaction>
    <physiologicalReaction direction="left-to-right" evidence="11">
        <dbReference type="Rhea" id="RHEA:24810"/>
    </physiologicalReaction>
</comment>
<dbReference type="InterPro" id="IPR037237">
    <property type="entry name" value="IlvD/EDD_N"/>
</dbReference>
<dbReference type="GO" id="GO:0009099">
    <property type="term" value="P:L-valine biosynthetic process"/>
    <property type="evidence" value="ECO:0007669"/>
    <property type="project" value="UniProtKB-UniRule"/>
</dbReference>
<name>A0A518E1U4_9BACT</name>
<dbReference type="PROSITE" id="PS00887">
    <property type="entry name" value="ILVD_EDD_2"/>
    <property type="match status" value="1"/>
</dbReference>
<evidence type="ECO:0000256" key="2">
    <source>
        <dbReference type="ARBA" id="ARBA00006486"/>
    </source>
</evidence>
<comment type="pathway">
    <text evidence="12 15">Amino-acid biosynthesis; L-valine biosynthesis; L-valine from pyruvate: step 3/4.</text>
</comment>
<comment type="caution">
    <text evidence="15">Lacks conserved residue(s) required for the propagation of feature annotation.</text>
</comment>
<evidence type="ECO:0000256" key="1">
    <source>
        <dbReference type="ARBA" id="ARBA00001946"/>
    </source>
</evidence>
<keyword evidence="4 15" id="KW-0001">2Fe-2S</keyword>
<evidence type="ECO:0000256" key="11">
    <source>
        <dbReference type="ARBA" id="ARBA00029304"/>
    </source>
</evidence>
<dbReference type="PANTHER" id="PTHR21000">
    <property type="entry name" value="DIHYDROXY-ACID DEHYDRATASE DAD"/>
    <property type="match status" value="1"/>
</dbReference>
<keyword evidence="10 15" id="KW-0100">Branched-chain amino acid biosynthesis</keyword>
<dbReference type="UniPathway" id="UPA00047">
    <property type="reaction ID" value="UER00057"/>
</dbReference>
<evidence type="ECO:0000313" key="20">
    <source>
        <dbReference type="Proteomes" id="UP000317648"/>
    </source>
</evidence>
<evidence type="ECO:0000256" key="7">
    <source>
        <dbReference type="ARBA" id="ARBA00023004"/>
    </source>
</evidence>
<evidence type="ECO:0000256" key="5">
    <source>
        <dbReference type="ARBA" id="ARBA00022723"/>
    </source>
</evidence>
<dbReference type="PROSITE" id="PS00886">
    <property type="entry name" value="ILVD_EDD_1"/>
    <property type="match status" value="1"/>
</dbReference>
<gene>
    <name evidence="19" type="primary">ilvD_1</name>
    <name evidence="15" type="synonym">ilvD</name>
    <name evidence="19" type="ORF">Pla8534_59280</name>
</gene>
<dbReference type="InterPro" id="IPR000581">
    <property type="entry name" value="ILV_EDD_N"/>
</dbReference>
<comment type="catalytic activity">
    <reaction evidence="15">
        <text>(2R,3R)-2,3-dihydroxy-3-methylpentanoate = (S)-3-methyl-2-oxopentanoate + H2O</text>
        <dbReference type="Rhea" id="RHEA:27694"/>
        <dbReference type="ChEBI" id="CHEBI:15377"/>
        <dbReference type="ChEBI" id="CHEBI:35146"/>
        <dbReference type="ChEBI" id="CHEBI:49258"/>
        <dbReference type="EC" id="4.2.1.9"/>
    </reaction>
</comment>
<keyword evidence="20" id="KW-1185">Reference proteome</keyword>
<feature type="binding site" evidence="15">
    <location>
        <position position="126"/>
    </location>
    <ligand>
        <name>Mg(2+)</name>
        <dbReference type="ChEBI" id="CHEBI:18420"/>
    </ligand>
</feature>
<feature type="binding site" evidence="15">
    <location>
        <position position="84"/>
    </location>
    <ligand>
        <name>Mg(2+)</name>
        <dbReference type="ChEBI" id="CHEBI:18420"/>
    </ligand>
</feature>
<feature type="binding site" evidence="15">
    <location>
        <position position="448"/>
    </location>
    <ligand>
        <name>Mg(2+)</name>
        <dbReference type="ChEBI" id="CHEBI:18420"/>
    </ligand>
</feature>
<dbReference type="EMBL" id="CP036433">
    <property type="protein sequence ID" value="QDU98067.1"/>
    <property type="molecule type" value="Genomic_DNA"/>
</dbReference>
<evidence type="ECO:0000256" key="10">
    <source>
        <dbReference type="ARBA" id="ARBA00023304"/>
    </source>
</evidence>
<feature type="binding site" evidence="15">
    <location>
        <position position="52"/>
    </location>
    <ligand>
        <name>[2Fe-2S] cluster</name>
        <dbReference type="ChEBI" id="CHEBI:190135"/>
    </ligand>
</feature>
<dbReference type="InterPro" id="IPR042096">
    <property type="entry name" value="Dihydro-acid_dehy_C"/>
</dbReference>
<dbReference type="PANTHER" id="PTHR21000:SF5">
    <property type="entry name" value="DIHYDROXY-ACID DEHYDRATASE, MITOCHONDRIAL"/>
    <property type="match status" value="1"/>
</dbReference>
<dbReference type="Gene3D" id="3.50.30.80">
    <property type="entry name" value="IlvD/EDD C-terminal domain-like"/>
    <property type="match status" value="1"/>
</dbReference>
<keyword evidence="6 15" id="KW-0460">Magnesium</keyword>
<evidence type="ECO:0000256" key="9">
    <source>
        <dbReference type="ARBA" id="ARBA00023239"/>
    </source>
</evidence>
<comment type="cofactor">
    <cofactor evidence="1 15">
        <name>Mg(2+)</name>
        <dbReference type="ChEBI" id="CHEBI:18420"/>
    </cofactor>
</comment>
<feature type="region of interest" description="Disordered" evidence="16">
    <location>
        <begin position="1"/>
        <end position="20"/>
    </location>
</feature>
<evidence type="ECO:0000256" key="12">
    <source>
        <dbReference type="ARBA" id="ARBA00029436"/>
    </source>
</evidence>
<keyword evidence="3 15" id="KW-0028">Amino-acid biosynthesis</keyword>
<protein>
    <recommendedName>
        <fullName evidence="14 15">Dihydroxy-acid dehydratase</fullName>
        <shortName evidence="15">DAD</shortName>
        <ecNumber evidence="14 15">4.2.1.9</ecNumber>
    </recommendedName>
</protein>
<dbReference type="AlphaFoldDB" id="A0A518E1U4"/>
<evidence type="ECO:0000259" key="17">
    <source>
        <dbReference type="Pfam" id="PF00920"/>
    </source>
</evidence>
<evidence type="ECO:0000256" key="4">
    <source>
        <dbReference type="ARBA" id="ARBA00022714"/>
    </source>
</evidence>
<dbReference type="EC" id="4.2.1.9" evidence="14 15"/>
<evidence type="ECO:0000256" key="14">
    <source>
        <dbReference type="ARBA" id="ARBA00029490"/>
    </source>
</evidence>
<dbReference type="InterPro" id="IPR050165">
    <property type="entry name" value="DHAD_IlvD/Edd"/>
</dbReference>
<evidence type="ECO:0000256" key="16">
    <source>
        <dbReference type="SAM" id="MobiDB-lite"/>
    </source>
</evidence>
<feature type="modified residue" description="N6-carboxylysine" evidence="15">
    <location>
        <position position="127"/>
    </location>
</feature>
<dbReference type="NCBIfam" id="TIGR00110">
    <property type="entry name" value="ilvD"/>
    <property type="match status" value="1"/>
</dbReference>
<dbReference type="SUPFAM" id="SSF52016">
    <property type="entry name" value="LeuD/IlvD-like"/>
    <property type="match status" value="1"/>
</dbReference>
<dbReference type="NCBIfam" id="NF002068">
    <property type="entry name" value="PRK00911.1"/>
    <property type="match status" value="1"/>
</dbReference>
<dbReference type="RefSeq" id="WP_145057010.1">
    <property type="nucleotide sequence ID" value="NZ_CP036433.1"/>
</dbReference>
<dbReference type="HAMAP" id="MF_00012">
    <property type="entry name" value="IlvD"/>
    <property type="match status" value="1"/>
</dbReference>
<keyword evidence="5 15" id="KW-0479">Metal-binding</keyword>
<comment type="function">
    <text evidence="15">Functions in the biosynthesis of branched-chain amino acids. Catalyzes the dehydration of (2R,3R)-2,3-dihydroxy-3-methylpentanoate (2,3-dihydroxy-3-methylvalerate) into 2-oxo-3-methylpentanoate (2-oxo-3-methylvalerate) and of (2R)-2,3-dihydroxy-3-methylbutanoate (2,3-dihydroxyisovalerate) into 2-oxo-3-methylbutanoate (2-oxoisovalerate), the penultimate precursor to L-isoleucine and L-valine, respectively.</text>
</comment>
<dbReference type="KEGG" id="lcre:Pla8534_59280"/>